<dbReference type="Gene3D" id="2.40.50.1020">
    <property type="entry name" value="LytTr DNA-binding domain"/>
    <property type="match status" value="1"/>
</dbReference>
<dbReference type="InterPro" id="IPR011006">
    <property type="entry name" value="CheY-like_superfamily"/>
</dbReference>
<protein>
    <submittedName>
        <fullName evidence="4">Response regulator transcription factor</fullName>
    </submittedName>
</protein>
<dbReference type="SMART" id="SM00850">
    <property type="entry name" value="LytTR"/>
    <property type="match status" value="1"/>
</dbReference>
<comment type="caution">
    <text evidence="4">The sequence shown here is derived from an EMBL/GenBank/DDBJ whole genome shotgun (WGS) entry which is preliminary data.</text>
</comment>
<gene>
    <name evidence="4" type="ORF">E5333_13495</name>
</gene>
<dbReference type="RefSeq" id="WP_135993858.1">
    <property type="nucleotide sequence ID" value="NZ_CAOJGF010000017.1"/>
</dbReference>
<dbReference type="Pfam" id="PF00072">
    <property type="entry name" value="Response_reg"/>
    <property type="match status" value="1"/>
</dbReference>
<dbReference type="EMBL" id="SRYD01000069">
    <property type="protein sequence ID" value="TGY69777.1"/>
    <property type="molecule type" value="Genomic_DNA"/>
</dbReference>
<dbReference type="SMART" id="SM00448">
    <property type="entry name" value="REC"/>
    <property type="match status" value="1"/>
</dbReference>
<organism evidence="4 5">
    <name type="scientific">Muribaculum intestinale</name>
    <dbReference type="NCBI Taxonomy" id="1796646"/>
    <lineage>
        <taxon>Bacteria</taxon>
        <taxon>Pseudomonadati</taxon>
        <taxon>Bacteroidota</taxon>
        <taxon>Bacteroidia</taxon>
        <taxon>Bacteroidales</taxon>
        <taxon>Muribaculaceae</taxon>
        <taxon>Muribaculum</taxon>
    </lineage>
</organism>
<sequence>MERTVKCVAIDDEVLALDVIEKFCERLGGVSLLTFTNPAEGMRVINAERPDIVFLDIEMENINGLSIASSLPKGTCFIFTTAYLQYALDGFNLDAVDYLHKPFAYSRFKAAMEKAFRRIGYADTARKGQSLVVKQEYNNVSIPLDDILYIEAMEGYSKIFRVKGTCVVSRGILKNIYGMLPQMDFLRIHRSFIIPVGKVESFNRQEVRLSGGKVLPVGRQYVDAVMAALKPSQPLHDIINRCAVP</sequence>
<name>A0A4S2FLB3_9BACT</name>
<dbReference type="PANTHER" id="PTHR37299:SF1">
    <property type="entry name" value="STAGE 0 SPORULATION PROTEIN A HOMOLOG"/>
    <property type="match status" value="1"/>
</dbReference>
<dbReference type="AlphaFoldDB" id="A0A4S2FLB3"/>
<dbReference type="Gene3D" id="3.40.50.2300">
    <property type="match status" value="1"/>
</dbReference>
<feature type="domain" description="Response regulatory" evidence="2">
    <location>
        <begin position="6"/>
        <end position="116"/>
    </location>
</feature>
<evidence type="ECO:0000313" key="5">
    <source>
        <dbReference type="Proteomes" id="UP000306630"/>
    </source>
</evidence>
<evidence type="ECO:0000259" key="2">
    <source>
        <dbReference type="PROSITE" id="PS50110"/>
    </source>
</evidence>
<dbReference type="InterPro" id="IPR007492">
    <property type="entry name" value="LytTR_DNA-bd_dom"/>
</dbReference>
<dbReference type="Pfam" id="PF04397">
    <property type="entry name" value="LytTR"/>
    <property type="match status" value="1"/>
</dbReference>
<dbReference type="SUPFAM" id="SSF52172">
    <property type="entry name" value="CheY-like"/>
    <property type="match status" value="1"/>
</dbReference>
<feature type="domain" description="HTH LytTR-type" evidence="3">
    <location>
        <begin position="131"/>
        <end position="231"/>
    </location>
</feature>
<accession>A0A4S2FLB3</accession>
<evidence type="ECO:0000256" key="1">
    <source>
        <dbReference type="PROSITE-ProRule" id="PRU00169"/>
    </source>
</evidence>
<dbReference type="InterPro" id="IPR046947">
    <property type="entry name" value="LytR-like"/>
</dbReference>
<dbReference type="GO" id="GO:0003677">
    <property type="term" value="F:DNA binding"/>
    <property type="evidence" value="ECO:0007669"/>
    <property type="project" value="InterPro"/>
</dbReference>
<proteinExistence type="predicted"/>
<keyword evidence="1" id="KW-0597">Phosphoprotein</keyword>
<dbReference type="Proteomes" id="UP000306630">
    <property type="component" value="Unassembled WGS sequence"/>
</dbReference>
<evidence type="ECO:0000259" key="3">
    <source>
        <dbReference type="PROSITE" id="PS50930"/>
    </source>
</evidence>
<feature type="modified residue" description="4-aspartylphosphate" evidence="1">
    <location>
        <position position="56"/>
    </location>
</feature>
<evidence type="ECO:0000313" key="4">
    <source>
        <dbReference type="EMBL" id="TGY69777.1"/>
    </source>
</evidence>
<dbReference type="PROSITE" id="PS50930">
    <property type="entry name" value="HTH_LYTTR"/>
    <property type="match status" value="1"/>
</dbReference>
<dbReference type="PROSITE" id="PS50110">
    <property type="entry name" value="RESPONSE_REGULATORY"/>
    <property type="match status" value="1"/>
</dbReference>
<reference evidence="4 5" key="1">
    <citation type="submission" date="2019-04" db="EMBL/GenBank/DDBJ databases">
        <title>Microbes associate with the intestines of laboratory mice.</title>
        <authorList>
            <person name="Navarre W."/>
            <person name="Wong E."/>
            <person name="Huang K."/>
            <person name="Tropini C."/>
            <person name="Ng K."/>
            <person name="Yu B."/>
        </authorList>
    </citation>
    <scope>NUCLEOTIDE SEQUENCE [LARGE SCALE GENOMIC DNA]</scope>
    <source>
        <strain evidence="4 5">NM06_A21</strain>
    </source>
</reference>
<dbReference type="InterPro" id="IPR001789">
    <property type="entry name" value="Sig_transdc_resp-reg_receiver"/>
</dbReference>
<dbReference type="PANTHER" id="PTHR37299">
    <property type="entry name" value="TRANSCRIPTIONAL REGULATOR-RELATED"/>
    <property type="match status" value="1"/>
</dbReference>
<dbReference type="GO" id="GO:0000156">
    <property type="term" value="F:phosphorelay response regulator activity"/>
    <property type="evidence" value="ECO:0007669"/>
    <property type="project" value="InterPro"/>
</dbReference>